<feature type="binding site" evidence="3">
    <location>
        <position position="141"/>
    </location>
    <ligand>
        <name>a divalent metal cation</name>
        <dbReference type="ChEBI" id="CHEBI:60240"/>
    </ligand>
</feature>
<dbReference type="Pfam" id="PF05163">
    <property type="entry name" value="DinB"/>
    <property type="match status" value="1"/>
</dbReference>
<dbReference type="Proteomes" id="UP000231655">
    <property type="component" value="Unassembled WGS sequence"/>
</dbReference>
<keyword evidence="2 3" id="KW-0479">Metal-binding</keyword>
<dbReference type="PANTHER" id="PTHR37302:SF1">
    <property type="entry name" value="PROTEIN DINB"/>
    <property type="match status" value="1"/>
</dbReference>
<dbReference type="RefSeq" id="WP_097146212.1">
    <property type="nucleotide sequence ID" value="NZ_OBEA01000004.1"/>
</dbReference>
<dbReference type="OrthoDB" id="9807509at2"/>
<evidence type="ECO:0000313" key="7">
    <source>
        <dbReference type="Proteomes" id="UP000231702"/>
    </source>
</evidence>
<evidence type="ECO:0000313" key="5">
    <source>
        <dbReference type="EMBL" id="SNY53064.1"/>
    </source>
</evidence>
<evidence type="ECO:0000256" key="1">
    <source>
        <dbReference type="ARBA" id="ARBA00008635"/>
    </source>
</evidence>
<dbReference type="EMBL" id="OBEA01000004">
    <property type="protein sequence ID" value="SNY53064.1"/>
    <property type="molecule type" value="Genomic_DNA"/>
</dbReference>
<evidence type="ECO:0000313" key="4">
    <source>
        <dbReference type="EMBL" id="PJE25734.1"/>
    </source>
</evidence>
<dbReference type="InterPro" id="IPR007837">
    <property type="entry name" value="DinB"/>
</dbReference>
<name>A0A285IYK3_9RHOB</name>
<dbReference type="Gene3D" id="1.20.120.450">
    <property type="entry name" value="dinb family like domain"/>
    <property type="match status" value="1"/>
</dbReference>
<evidence type="ECO:0000256" key="2">
    <source>
        <dbReference type="ARBA" id="ARBA00022723"/>
    </source>
</evidence>
<dbReference type="AlphaFoldDB" id="A0A285IYK3"/>
<comment type="similarity">
    <text evidence="1">Belongs to the DinB family.</text>
</comment>
<protein>
    <submittedName>
        <fullName evidence="4 5">Damage-inducible protein DinB</fullName>
    </submittedName>
</protein>
<dbReference type="InterPro" id="IPR034660">
    <property type="entry name" value="DinB/YfiT-like"/>
</dbReference>
<dbReference type="PANTHER" id="PTHR37302">
    <property type="entry name" value="SLR1116 PROTEIN"/>
    <property type="match status" value="1"/>
</dbReference>
<accession>A0A285IYK3</accession>
<dbReference type="GO" id="GO:0046872">
    <property type="term" value="F:metal ion binding"/>
    <property type="evidence" value="ECO:0007669"/>
    <property type="project" value="UniProtKB-KW"/>
</dbReference>
<gene>
    <name evidence="4" type="ORF">CVM39_18680</name>
    <name evidence="5" type="ORF">SAMN06297129_2481</name>
</gene>
<evidence type="ECO:0000256" key="3">
    <source>
        <dbReference type="PIRSR" id="PIRSR607837-1"/>
    </source>
</evidence>
<feature type="binding site" evidence="3">
    <location>
        <position position="50"/>
    </location>
    <ligand>
        <name>a divalent metal cation</name>
        <dbReference type="ChEBI" id="CHEBI:60240"/>
    </ligand>
</feature>
<proteinExistence type="inferred from homology"/>
<dbReference type="EMBL" id="PGTD01000023">
    <property type="protein sequence ID" value="PJE25734.1"/>
    <property type="molecule type" value="Genomic_DNA"/>
</dbReference>
<dbReference type="Proteomes" id="UP000231702">
    <property type="component" value="Unassembled WGS sequence"/>
</dbReference>
<sequence>MISPEYCCTMAQYNAWQNRQAGAAMAKLSPDELSLDRGAFFGSILGTANHLLWGDTIWMSRFAGLPAPSVGIKESAKLHGTLAEWQAERFRMDGHIQVWAEGLGALDLTGALTWFSGAAQREISKPLATLILHFFNHQTHHRGQIHAMLTAAGQNPGDTDLFLMPETGRG</sequence>
<organism evidence="5 6">
    <name type="scientific">Pseudooceanicola antarcticus</name>
    <dbReference type="NCBI Taxonomy" id="1247613"/>
    <lineage>
        <taxon>Bacteria</taxon>
        <taxon>Pseudomonadati</taxon>
        <taxon>Pseudomonadota</taxon>
        <taxon>Alphaproteobacteria</taxon>
        <taxon>Rhodobacterales</taxon>
        <taxon>Paracoccaceae</taxon>
        <taxon>Pseudooceanicola</taxon>
    </lineage>
</organism>
<dbReference type="SUPFAM" id="SSF109854">
    <property type="entry name" value="DinB/YfiT-like putative metalloenzymes"/>
    <property type="match status" value="1"/>
</dbReference>
<reference evidence="4 7" key="2">
    <citation type="journal article" date="2018" name="Int. J. Syst. Evol. Microbiol.">
        <title>Pseudooceanicola lipolyticus sp. nov., a marine alphaproteobacterium, reclassification of Oceanicola flagellatus as Pseudooceanicola flagellatus comb. nov. and emended description of the genus Pseudooceanicola.</title>
        <authorList>
            <person name="Huang M.-M."/>
            <person name="Guo L.-L."/>
            <person name="Wu Y.-H."/>
            <person name="Lai Q.-L."/>
            <person name="Shao Z.-Z."/>
            <person name="Wang C.-S."/>
            <person name="Wu M."/>
            <person name="Xu X.-W."/>
        </authorList>
    </citation>
    <scope>NUCLEOTIDE SEQUENCE [LARGE SCALE GENOMIC DNA]</scope>
    <source>
        <strain evidence="4 7">Ar-45</strain>
    </source>
</reference>
<keyword evidence="7" id="KW-1185">Reference proteome</keyword>
<reference evidence="5 6" key="1">
    <citation type="submission" date="2017-09" db="EMBL/GenBank/DDBJ databases">
        <authorList>
            <person name="Ehlers B."/>
            <person name="Leendertz F.H."/>
        </authorList>
    </citation>
    <scope>NUCLEOTIDE SEQUENCE [LARGE SCALE GENOMIC DNA]</scope>
    <source>
        <strain evidence="5 6">CGMCC 1.12662</strain>
    </source>
</reference>
<feature type="binding site" evidence="3">
    <location>
        <position position="137"/>
    </location>
    <ligand>
        <name>a divalent metal cation</name>
        <dbReference type="ChEBI" id="CHEBI:60240"/>
    </ligand>
</feature>
<evidence type="ECO:0000313" key="6">
    <source>
        <dbReference type="Proteomes" id="UP000231655"/>
    </source>
</evidence>